<dbReference type="EMBL" id="CP088156">
    <property type="protein sequence ID" value="UFZ03430.1"/>
    <property type="molecule type" value="Genomic_DNA"/>
</dbReference>
<evidence type="ECO:0000313" key="2">
    <source>
        <dbReference type="EMBL" id="UFZ03430.1"/>
    </source>
</evidence>
<dbReference type="CDD" id="cd00267">
    <property type="entry name" value="ABC_ATPase"/>
    <property type="match status" value="1"/>
</dbReference>
<name>A0ABY3R7X3_9BRAD</name>
<protein>
    <submittedName>
        <fullName evidence="2">ATP-binding protein</fullName>
    </submittedName>
</protein>
<keyword evidence="2" id="KW-0067">ATP-binding</keyword>
<accession>A0ABY3R7X3</accession>
<gene>
    <name evidence="2" type="ORF">LQG66_30055</name>
</gene>
<dbReference type="InterPro" id="IPR051396">
    <property type="entry name" value="Bact_Antivir_Def_Nuclease"/>
</dbReference>
<keyword evidence="2" id="KW-0547">Nucleotide-binding</keyword>
<proteinExistence type="predicted"/>
<evidence type="ECO:0000259" key="1">
    <source>
        <dbReference type="Pfam" id="PF13175"/>
    </source>
</evidence>
<dbReference type="RefSeq" id="WP_231319450.1">
    <property type="nucleotide sequence ID" value="NZ_CP088156.1"/>
</dbReference>
<dbReference type="InterPro" id="IPR027417">
    <property type="entry name" value="P-loop_NTPase"/>
</dbReference>
<dbReference type="Proteomes" id="UP001431010">
    <property type="component" value="Chromosome"/>
</dbReference>
<organism evidence="2 3">
    <name type="scientific">Bradyrhizobium ontarionense</name>
    <dbReference type="NCBI Taxonomy" id="2898149"/>
    <lineage>
        <taxon>Bacteria</taxon>
        <taxon>Pseudomonadati</taxon>
        <taxon>Pseudomonadota</taxon>
        <taxon>Alphaproteobacteria</taxon>
        <taxon>Hyphomicrobiales</taxon>
        <taxon>Nitrobacteraceae</taxon>
        <taxon>Bradyrhizobium</taxon>
    </lineage>
</organism>
<dbReference type="GO" id="GO:0005524">
    <property type="term" value="F:ATP binding"/>
    <property type="evidence" value="ECO:0007669"/>
    <property type="project" value="UniProtKB-KW"/>
</dbReference>
<keyword evidence="3" id="KW-1185">Reference proteome</keyword>
<dbReference type="SUPFAM" id="SSF52540">
    <property type="entry name" value="P-loop containing nucleoside triphosphate hydrolases"/>
    <property type="match status" value="1"/>
</dbReference>
<evidence type="ECO:0000313" key="3">
    <source>
        <dbReference type="Proteomes" id="UP001431010"/>
    </source>
</evidence>
<sequence length="701" mass="79006">MKITSVIVENFRGIRSAALSDLGEMVVLAGQNGSGKSCILDAIRLLKSVYGGYQQNEFHQWFGEFQINFTNDPRAFATMFNEKGLPLALQMEVKLHDQERAYLKERAKELITRQVWRTLVPELYGWRSLEAAPLTAQFRSRQDEVDAATKHDLDLFSTEIDRPTVVASLMIRPGQAPEFTPSKTLELMFTDFDPENVGVIDYHGAHRMYNREQLNAINVNLDAIEQQRRQSALYNYNAKYTNVKSEMAALYVREALAEKAGKSFDTKNSLTDTLKELFSTFFPEKEFLGPQPLADGSLHFPVKVGGRETHDLDDLSSGEKEILYGYLRLRRSAPKHSVILLDEPELHLNPRLTRNLPDFYHRHLAKELGNQVWLITHSDAILRESVGRQGVSVFHMTPSAHTLQARQAHRIEVDHDLERAIIDMVGDLAAYNPGAKVVIFEGADSDFDLRMTSELFPELIAKVNAASGTNKARVRGLHALLQSLVEGGRLPPMRVYSITDRDSGKGGTAATTQFEWDVYHIENYLLIPSFIRSALNDLLGGRDIPSEDEIEDELRTCAKDTLQSLVLHDSCDAVNNEMIAAINTKIDPKSTNPGTSLFEAIEASRNRIDALIRDRLSPAAVENLVETHQERFRTDLQNGTWKSSFRGRDILRLFVGKRGAGVKYETFRNVVIARMRDSGYQPSGMKAILDRILAPQHLGQL</sequence>
<dbReference type="PANTHER" id="PTHR43581:SF2">
    <property type="entry name" value="EXCINUCLEASE ATPASE SUBUNIT"/>
    <property type="match status" value="1"/>
</dbReference>
<dbReference type="InterPro" id="IPR041685">
    <property type="entry name" value="AAA_GajA/Old/RecF-like"/>
</dbReference>
<dbReference type="Gene3D" id="3.40.50.300">
    <property type="entry name" value="P-loop containing nucleotide triphosphate hydrolases"/>
    <property type="match status" value="2"/>
</dbReference>
<feature type="domain" description="Endonuclease GajA/Old nuclease/RecF-like AAA" evidence="1">
    <location>
        <begin position="1"/>
        <end position="381"/>
    </location>
</feature>
<reference evidence="2" key="1">
    <citation type="journal article" date="2024" name="Antonie Van Leeuwenhoek">
        <title>Bradyrhizobium ontarionense sp. nov., a novel bacterial symbiont isolated from Aeschynomene indica (Indian jointvetch), harbours photosynthesis, nitrogen fixation and nitrous oxide (N2O) reductase genes.</title>
        <authorList>
            <person name="Bromfield E.S.P."/>
            <person name="Cloutier S."/>
        </authorList>
    </citation>
    <scope>NUCLEOTIDE SEQUENCE</scope>
    <source>
        <strain evidence="2">A19</strain>
    </source>
</reference>
<dbReference type="PANTHER" id="PTHR43581">
    <property type="entry name" value="ATP/GTP PHOSPHATASE"/>
    <property type="match status" value="1"/>
</dbReference>
<dbReference type="Pfam" id="PF13175">
    <property type="entry name" value="AAA_15"/>
    <property type="match status" value="1"/>
</dbReference>